<keyword evidence="6 9" id="KW-0472">Membrane</keyword>
<evidence type="ECO:0000256" key="2">
    <source>
        <dbReference type="ARBA" id="ARBA00007613"/>
    </source>
</evidence>
<name>Q2T429_BURTA</name>
<sequence>MRARARRRASRCGRNERNGPRRDTGKQEGRIIRMTQTATQAATRAMIATGSRAARRLAAAALAWALAGCVPSGFEPALAPRTPGDDALAHTAGGAAHGAWPSPDWVRQLGDPQLDALVDEALRQNPTLQAAQARIGVAQSQLQQFESLTGLTATAGASLSKAHVPRSGGTINTTFNGLPVSVPLVGESVVSSSSLFVGLNYQLDLWGKNAAATRGLLSMRDAARVEAEQARLALSVAIVTLYGELDRAYALRELLQQKRRASEQVETVLRERAARGIDNGYDADDAALKRGKLLEQLALTDEQIQLQKLQLGVLSGRGPERGLSLARPKLAPLADAPLPARLPAGLLGRRPDIVAARLRVEAAYAAIDGTRASFYPDVNLAALGGLFALTPASLFKHDALGGSIGPALSLPIFDRGRLKAKLGGDVANADVALALYNQTVDAALGEVARQLTSLSTVDALLEAQQQAVRSAQRMVALAQDRHRRGMGMRKDVNVAKLTLLDERAHVIELQARRRTLRVGLIGALGGGFDARPAGGAPLAQGKPFAAASDRPPD</sequence>
<gene>
    <name evidence="12" type="ordered locus">BTH_II1080</name>
    <name evidence="11" type="ordered locus">BTH_II1876</name>
</gene>
<dbReference type="PANTHER" id="PTHR30203:SF20">
    <property type="entry name" value="MULTIDRUG RESISTANCE OUTER MEMBRANE PROTEIN MDTP-RELATED"/>
    <property type="match status" value="1"/>
</dbReference>
<evidence type="ECO:0000313" key="12">
    <source>
        <dbReference type="EMBL" id="ABC35493.1"/>
    </source>
</evidence>
<evidence type="ECO:0000256" key="7">
    <source>
        <dbReference type="ARBA" id="ARBA00023139"/>
    </source>
</evidence>
<dbReference type="EMBL" id="CP000085">
    <property type="protein sequence ID" value="ABC35408.1"/>
    <property type="molecule type" value="Genomic_DNA"/>
</dbReference>
<evidence type="ECO:0000256" key="10">
    <source>
        <dbReference type="SAM" id="MobiDB-lite"/>
    </source>
</evidence>
<evidence type="ECO:0000256" key="4">
    <source>
        <dbReference type="ARBA" id="ARBA00022692"/>
    </source>
</evidence>
<evidence type="ECO:0000256" key="1">
    <source>
        <dbReference type="ARBA" id="ARBA00004370"/>
    </source>
</evidence>
<dbReference type="SUPFAM" id="SSF56954">
    <property type="entry name" value="Outer membrane efflux proteins (OEP)"/>
    <property type="match status" value="1"/>
</dbReference>
<dbReference type="KEGG" id="bte:BTH_II1080"/>
<keyword evidence="5" id="KW-0732">Signal</keyword>
<dbReference type="AlphaFoldDB" id="Q2T429"/>
<keyword evidence="7 9" id="KW-0564">Palmitate</keyword>
<dbReference type="GO" id="GO:0015562">
    <property type="term" value="F:efflux transmembrane transporter activity"/>
    <property type="evidence" value="ECO:0007669"/>
    <property type="project" value="InterPro"/>
</dbReference>
<keyword evidence="8 9" id="KW-0449">Lipoprotein</keyword>
<reference evidence="11" key="2">
    <citation type="submission" date="2005-07" db="EMBL/GenBank/DDBJ databases">
        <authorList>
            <person name="Fraser C.M."/>
            <person name="Casjens S."/>
            <person name="Huang W.M."/>
            <person name="Sutton G.G."/>
            <person name="Clayton R.A."/>
            <person name="Lathigra R."/>
            <person name="White O."/>
            <person name="Ketchum K.A."/>
            <person name="Palmer N."/>
            <person name="Dodson R."/>
            <person name="Hickey E.K."/>
            <person name="Gwinn M."/>
            <person name="Dougherty B."/>
            <person name="Fleischmann R.D."/>
            <person name="Richardson D."/>
            <person name="Peterson J."/>
            <person name="Kerlavage A.R."/>
            <person name="Quackenbush J."/>
            <person name="Salzberg S."/>
            <person name="Hanson M."/>
            <person name="van-Vugt R."/>
            <person name="Adams M.D."/>
            <person name="Gocayne J.D."/>
            <person name="Weidman J."/>
            <person name="Utterback T."/>
            <person name="Watthey L."/>
            <person name="McDonald L."/>
            <person name="Artiach P."/>
            <person name="Bowman C."/>
            <person name="Garland S."/>
            <person name="Fujii C."/>
            <person name="Cotton M.D."/>
            <person name="Horst K."/>
            <person name="Tomb J.-F."/>
            <person name="Roberts K."/>
            <person name="Hatch B."/>
            <person name="Smith H.O."/>
            <person name="Venter J.C."/>
        </authorList>
    </citation>
    <scope>NUCLEOTIDE SEQUENCE</scope>
    <source>
        <strain evidence="11">E264</strain>
    </source>
</reference>
<evidence type="ECO:0000256" key="5">
    <source>
        <dbReference type="ARBA" id="ARBA00022729"/>
    </source>
</evidence>
<feature type="compositionally biased region" description="Basic and acidic residues" evidence="10">
    <location>
        <begin position="13"/>
        <end position="29"/>
    </location>
</feature>
<evidence type="ECO:0000256" key="9">
    <source>
        <dbReference type="RuleBase" id="RU362097"/>
    </source>
</evidence>
<proteinExistence type="inferred from homology"/>
<protein>
    <submittedName>
        <fullName evidence="11">RND efflux system, outer membrane lipoprotein, NodT family</fullName>
    </submittedName>
</protein>
<dbReference type="Proteomes" id="UP000001930">
    <property type="component" value="Chromosome II"/>
</dbReference>
<evidence type="ECO:0000256" key="3">
    <source>
        <dbReference type="ARBA" id="ARBA00022452"/>
    </source>
</evidence>
<dbReference type="KEGG" id="bte:BTH_II1876"/>
<evidence type="ECO:0000256" key="6">
    <source>
        <dbReference type="ARBA" id="ARBA00023136"/>
    </source>
</evidence>
<dbReference type="PANTHER" id="PTHR30203">
    <property type="entry name" value="OUTER MEMBRANE CATION EFFLUX PROTEIN"/>
    <property type="match status" value="1"/>
</dbReference>
<feature type="region of interest" description="Disordered" evidence="10">
    <location>
        <begin position="1"/>
        <end position="29"/>
    </location>
</feature>
<keyword evidence="13" id="KW-1185">Reference proteome</keyword>
<reference evidence="11 13" key="1">
    <citation type="journal article" date="2005" name="BMC Genomics">
        <title>Bacterial genome adaptation to niches: divergence of the potential virulence genes in three Burkholderia species of different survival strategies.</title>
        <authorList>
            <person name="Kim H.S."/>
            <person name="Schell M.A."/>
            <person name="Yu Y."/>
            <person name="Ulrich R.L."/>
            <person name="Sarria S.H."/>
            <person name="Nierman W.C."/>
            <person name="DeShazer D."/>
        </authorList>
    </citation>
    <scope>NUCLEOTIDE SEQUENCE [LARGE SCALE GENOMIC DNA]</scope>
    <source>
        <strain evidence="13">ATCC 700388 / DSM 13276 / CCUG 48851 / CIP 106301 / E264</strain>
        <strain evidence="11">E264</strain>
    </source>
</reference>
<evidence type="ECO:0000256" key="8">
    <source>
        <dbReference type="ARBA" id="ARBA00023288"/>
    </source>
</evidence>
<keyword evidence="4 9" id="KW-0812">Transmembrane</keyword>
<dbReference type="NCBIfam" id="TIGR01845">
    <property type="entry name" value="outer_NodT"/>
    <property type="match status" value="1"/>
</dbReference>
<comment type="subcellular location">
    <subcellularLocation>
        <location evidence="9">Cell membrane</location>
        <topology evidence="9">Lipid-anchor</topology>
    </subcellularLocation>
    <subcellularLocation>
        <location evidence="1">Membrane</location>
    </subcellularLocation>
</comment>
<dbReference type="InterPro" id="IPR003423">
    <property type="entry name" value="OMP_efflux"/>
</dbReference>
<keyword evidence="3 9" id="KW-1134">Transmembrane beta strand</keyword>
<accession>Q2T429</accession>
<dbReference type="EMBL" id="CP000085">
    <property type="protein sequence ID" value="ABC35493.1"/>
    <property type="molecule type" value="Genomic_DNA"/>
</dbReference>
<evidence type="ECO:0000313" key="13">
    <source>
        <dbReference type="Proteomes" id="UP000001930"/>
    </source>
</evidence>
<dbReference type="Gene3D" id="2.20.200.10">
    <property type="entry name" value="Outer membrane efflux proteins (OEP)"/>
    <property type="match status" value="1"/>
</dbReference>
<comment type="similarity">
    <text evidence="2 9">Belongs to the outer membrane factor (OMF) (TC 1.B.17) family.</text>
</comment>
<evidence type="ECO:0000313" key="11">
    <source>
        <dbReference type="EMBL" id="ABC35408.1"/>
    </source>
</evidence>
<feature type="region of interest" description="Disordered" evidence="10">
    <location>
        <begin position="534"/>
        <end position="553"/>
    </location>
</feature>
<feature type="compositionally biased region" description="Basic residues" evidence="10">
    <location>
        <begin position="1"/>
        <end position="11"/>
    </location>
</feature>
<dbReference type="Gene3D" id="1.20.1600.10">
    <property type="entry name" value="Outer membrane efflux proteins (OEP)"/>
    <property type="match status" value="1"/>
</dbReference>
<organism evidence="11 13">
    <name type="scientific">Burkholderia thailandensis (strain ATCC 700388 / DSM 13276 / CCUG 48851 / CIP 106301 / E264)</name>
    <dbReference type="NCBI Taxonomy" id="271848"/>
    <lineage>
        <taxon>Bacteria</taxon>
        <taxon>Pseudomonadati</taxon>
        <taxon>Pseudomonadota</taxon>
        <taxon>Betaproteobacteria</taxon>
        <taxon>Burkholderiales</taxon>
        <taxon>Burkholderiaceae</taxon>
        <taxon>Burkholderia</taxon>
        <taxon>pseudomallei group</taxon>
    </lineage>
</organism>
<dbReference type="HOGENOM" id="CLU_012817_6_6_4"/>
<dbReference type="Pfam" id="PF02321">
    <property type="entry name" value="OEP"/>
    <property type="match status" value="2"/>
</dbReference>
<dbReference type="GO" id="GO:0005886">
    <property type="term" value="C:plasma membrane"/>
    <property type="evidence" value="ECO:0007669"/>
    <property type="project" value="UniProtKB-SubCell"/>
</dbReference>
<dbReference type="InterPro" id="IPR010131">
    <property type="entry name" value="MdtP/NodT-like"/>
</dbReference>